<evidence type="ECO:0000313" key="2">
    <source>
        <dbReference type="Proteomes" id="UP000192610"/>
    </source>
</evidence>
<dbReference type="Gene3D" id="1.10.150.240">
    <property type="entry name" value="Putative phosphatase, domain 2"/>
    <property type="match status" value="1"/>
</dbReference>
<dbReference type="OrthoDB" id="9797415at2"/>
<dbReference type="InterPro" id="IPR006439">
    <property type="entry name" value="HAD-SF_hydro_IA"/>
</dbReference>
<dbReference type="NCBIfam" id="TIGR01509">
    <property type="entry name" value="HAD-SF-IA-v3"/>
    <property type="match status" value="1"/>
</dbReference>
<dbReference type="SFLD" id="SFLDG01129">
    <property type="entry name" value="C1.5:_HAD__Beta-PGM__Phosphata"/>
    <property type="match status" value="1"/>
</dbReference>
<evidence type="ECO:0008006" key="3">
    <source>
        <dbReference type="Google" id="ProtNLM"/>
    </source>
</evidence>
<dbReference type="SFLD" id="SFLDS00003">
    <property type="entry name" value="Haloacid_Dehalogenase"/>
    <property type="match status" value="1"/>
</dbReference>
<dbReference type="CDD" id="cd02603">
    <property type="entry name" value="HAD_sEH-N_like"/>
    <property type="match status" value="1"/>
</dbReference>
<dbReference type="PANTHER" id="PTHR43611">
    <property type="entry name" value="ALPHA-D-GLUCOSE 1-PHOSPHATE PHOSPHATASE"/>
    <property type="match status" value="1"/>
</dbReference>
<dbReference type="PANTHER" id="PTHR43611:SF3">
    <property type="entry name" value="FLAVIN MONONUCLEOTIDE HYDROLASE 1, CHLOROPLATIC"/>
    <property type="match status" value="1"/>
</dbReference>
<name>A0A1V9ET89_9BACT</name>
<keyword evidence="2" id="KW-1185">Reference proteome</keyword>
<evidence type="ECO:0000313" key="1">
    <source>
        <dbReference type="EMBL" id="OQP49377.1"/>
    </source>
</evidence>
<proteinExistence type="predicted"/>
<accession>A0A1V9ET89</accession>
<comment type="caution">
    <text evidence="1">The sequence shown here is derived from an EMBL/GenBank/DDBJ whole genome shotgun (WGS) entry which is preliminary data.</text>
</comment>
<dbReference type="SUPFAM" id="SSF56784">
    <property type="entry name" value="HAD-like"/>
    <property type="match status" value="1"/>
</dbReference>
<dbReference type="EMBL" id="LVXG01000015">
    <property type="protein sequence ID" value="OQP49377.1"/>
    <property type="molecule type" value="Genomic_DNA"/>
</dbReference>
<organism evidence="1 2">
    <name type="scientific">Niastella yeongjuensis</name>
    <dbReference type="NCBI Taxonomy" id="354355"/>
    <lineage>
        <taxon>Bacteria</taxon>
        <taxon>Pseudomonadati</taxon>
        <taxon>Bacteroidota</taxon>
        <taxon>Chitinophagia</taxon>
        <taxon>Chitinophagales</taxon>
        <taxon>Chitinophagaceae</taxon>
        <taxon>Niastella</taxon>
    </lineage>
</organism>
<dbReference type="InterPro" id="IPR023198">
    <property type="entry name" value="PGP-like_dom2"/>
</dbReference>
<dbReference type="Proteomes" id="UP000192610">
    <property type="component" value="Unassembled WGS sequence"/>
</dbReference>
<dbReference type="AlphaFoldDB" id="A0A1V9ET89"/>
<dbReference type="InterPro" id="IPR023214">
    <property type="entry name" value="HAD_sf"/>
</dbReference>
<sequence>MAPVKSIIFDLGGVLLNLDVPKTSDAFKALGLTHIDELFRIGFATSFFRDYEMGTISDELFIEKAQQLSAPGTTKDQIIAAWNDMLLDFPAKRVEFLKKLQSKYRLYLFSNTNQIHLLHFHKAYREVYGSDMDNLFTKAYYSHLIKLRKPDVAAFEYVIKDSSVHAAETLFIDDALVNVEGAQKAGLQGLHLTGGKTILDLGL</sequence>
<dbReference type="Pfam" id="PF00702">
    <property type="entry name" value="Hydrolase"/>
    <property type="match status" value="1"/>
</dbReference>
<dbReference type="InterPro" id="IPR036412">
    <property type="entry name" value="HAD-like_sf"/>
</dbReference>
<dbReference type="STRING" id="354355.SAMN05660816_06140"/>
<dbReference type="Gene3D" id="3.40.50.1000">
    <property type="entry name" value="HAD superfamily/HAD-like"/>
    <property type="match status" value="1"/>
</dbReference>
<protein>
    <recommendedName>
        <fullName evidence="3">Haloacid dehalogenase</fullName>
    </recommendedName>
</protein>
<gene>
    <name evidence="1" type="ORF">A4H97_28995</name>
</gene>
<reference evidence="2" key="1">
    <citation type="submission" date="2016-04" db="EMBL/GenBank/DDBJ databases">
        <authorList>
            <person name="Chen L."/>
            <person name="Zhuang W."/>
            <person name="Wang G."/>
        </authorList>
    </citation>
    <scope>NUCLEOTIDE SEQUENCE [LARGE SCALE GENOMIC DNA]</scope>
    <source>
        <strain evidence="2">17621</strain>
    </source>
</reference>